<name>A0AAX4KR93_9TREE</name>
<keyword evidence="2" id="KW-1185">Reference proteome</keyword>
<dbReference type="Proteomes" id="UP001358614">
    <property type="component" value="Chromosome 2"/>
</dbReference>
<dbReference type="AlphaFoldDB" id="A0AAX4KR93"/>
<reference evidence="1 2" key="1">
    <citation type="submission" date="2024-01" db="EMBL/GenBank/DDBJ databases">
        <title>Comparative genomics of Cryptococcus and Kwoniella reveals pathogenesis evolution and contrasting modes of karyotype evolution via chromosome fusion or intercentromeric recombination.</title>
        <authorList>
            <person name="Coelho M.A."/>
            <person name="David-Palma M."/>
            <person name="Shea T."/>
            <person name="Bowers K."/>
            <person name="McGinley-Smith S."/>
            <person name="Mohammad A.W."/>
            <person name="Gnirke A."/>
            <person name="Yurkov A.M."/>
            <person name="Nowrousian M."/>
            <person name="Sun S."/>
            <person name="Cuomo C.A."/>
            <person name="Heitman J."/>
        </authorList>
    </citation>
    <scope>NUCLEOTIDE SEQUENCE [LARGE SCALE GENOMIC DNA]</scope>
    <source>
        <strain evidence="1 2">PYCC6329</strain>
    </source>
</reference>
<proteinExistence type="predicted"/>
<accession>A0AAX4KR93</accession>
<sequence length="104" mass="11530">MPYTNSSTQTKPLSMACPSCSVTLSTNDKQVERSIPVVAVTSFLHIGNTGWVTMKGLTASEATFDQFNRPDNHSLELAREYKQSLQRDMERSLVGRFSSVSETP</sequence>
<dbReference type="RefSeq" id="XP_066086641.1">
    <property type="nucleotide sequence ID" value="XM_066230544.1"/>
</dbReference>
<protein>
    <submittedName>
        <fullName evidence="1">Uncharacterized protein</fullName>
    </submittedName>
</protein>
<dbReference type="GeneID" id="91105588"/>
<gene>
    <name evidence="1" type="ORF">V865_006787</name>
</gene>
<organism evidence="1 2">
    <name type="scientific">Kwoniella europaea PYCC6329</name>
    <dbReference type="NCBI Taxonomy" id="1423913"/>
    <lineage>
        <taxon>Eukaryota</taxon>
        <taxon>Fungi</taxon>
        <taxon>Dikarya</taxon>
        <taxon>Basidiomycota</taxon>
        <taxon>Agaricomycotina</taxon>
        <taxon>Tremellomycetes</taxon>
        <taxon>Tremellales</taxon>
        <taxon>Cryptococcaceae</taxon>
        <taxon>Kwoniella</taxon>
    </lineage>
</organism>
<evidence type="ECO:0000313" key="2">
    <source>
        <dbReference type="Proteomes" id="UP001358614"/>
    </source>
</evidence>
<evidence type="ECO:0000313" key="1">
    <source>
        <dbReference type="EMBL" id="WWD08674.1"/>
    </source>
</evidence>
<dbReference type="KEGG" id="ker:91105588"/>
<dbReference type="EMBL" id="CP144090">
    <property type="protein sequence ID" value="WWD08674.1"/>
    <property type="molecule type" value="Genomic_DNA"/>
</dbReference>